<evidence type="ECO:0000256" key="1">
    <source>
        <dbReference type="SAM" id="MobiDB-lite"/>
    </source>
</evidence>
<reference evidence="2 3" key="1">
    <citation type="submission" date="2016-06" db="EMBL/GenBank/DDBJ databases">
        <title>Comparative genomics of the ectomycorrhizal sister species Rhizopogon vinicolor and Rhizopogon vesiculosus (Basidiomycota: Boletales) reveals a divergence of the mating type B locus.</title>
        <authorList>
            <consortium name="DOE Joint Genome Institute"/>
            <person name="Mujic A.B."/>
            <person name="Kuo A."/>
            <person name="Tritt A."/>
            <person name="Lipzen A."/>
            <person name="Chen C."/>
            <person name="Johnson J."/>
            <person name="Sharma A."/>
            <person name="Barry K."/>
            <person name="Grigoriev I.V."/>
            <person name="Spatafora J.W."/>
        </authorList>
    </citation>
    <scope>NUCLEOTIDE SEQUENCE [LARGE SCALE GENOMIC DNA]</scope>
    <source>
        <strain evidence="2 3">AM-OR11-026</strain>
    </source>
</reference>
<dbReference type="Proteomes" id="UP000092154">
    <property type="component" value="Unassembled WGS sequence"/>
</dbReference>
<evidence type="ECO:0000313" key="2">
    <source>
        <dbReference type="EMBL" id="OAX44777.1"/>
    </source>
</evidence>
<keyword evidence="3" id="KW-1185">Reference proteome</keyword>
<organism evidence="2 3">
    <name type="scientific">Rhizopogon vinicolor AM-OR11-026</name>
    <dbReference type="NCBI Taxonomy" id="1314800"/>
    <lineage>
        <taxon>Eukaryota</taxon>
        <taxon>Fungi</taxon>
        <taxon>Dikarya</taxon>
        <taxon>Basidiomycota</taxon>
        <taxon>Agaricomycotina</taxon>
        <taxon>Agaricomycetes</taxon>
        <taxon>Agaricomycetidae</taxon>
        <taxon>Boletales</taxon>
        <taxon>Suillineae</taxon>
        <taxon>Rhizopogonaceae</taxon>
        <taxon>Rhizopogon</taxon>
    </lineage>
</organism>
<dbReference type="OrthoDB" id="3269550at2759"/>
<feature type="region of interest" description="Disordered" evidence="1">
    <location>
        <begin position="1"/>
        <end position="35"/>
    </location>
</feature>
<feature type="compositionally biased region" description="Polar residues" evidence="1">
    <location>
        <begin position="1"/>
        <end position="18"/>
    </location>
</feature>
<dbReference type="InParanoid" id="A0A1B7NIR4"/>
<gene>
    <name evidence="2" type="ORF">K503DRAFT_3953</name>
</gene>
<sequence>MSTPSTSERLQTRQNLLTTDLAFDDDPSSNGRREANLEGFVGSQSLHPAGDLDIRPSLSAQTPSYSELEVDVQISKRTRFWQIKVKRDVEQTVHPDDVANQLRAMKVSA</sequence>
<dbReference type="AlphaFoldDB" id="A0A1B7NIR4"/>
<protein>
    <submittedName>
        <fullName evidence="2">Uncharacterized protein</fullName>
    </submittedName>
</protein>
<accession>A0A1B7NIR4</accession>
<dbReference type="EMBL" id="KV448122">
    <property type="protein sequence ID" value="OAX44777.1"/>
    <property type="molecule type" value="Genomic_DNA"/>
</dbReference>
<evidence type="ECO:0000313" key="3">
    <source>
        <dbReference type="Proteomes" id="UP000092154"/>
    </source>
</evidence>
<proteinExistence type="predicted"/>
<name>A0A1B7NIR4_9AGAM</name>